<feature type="domain" description="T-SNARE coiled-coil homology" evidence="11">
    <location>
        <begin position="276"/>
        <end position="338"/>
    </location>
</feature>
<comment type="subcellular location">
    <subcellularLocation>
        <location evidence="1">Golgi apparatus membrane</location>
        <topology evidence="1">Single-pass type IV membrane protein</topology>
    </subcellularLocation>
</comment>
<organism evidence="12">
    <name type="scientific">Dermatophagoides farinae</name>
    <name type="common">American house dust mite</name>
    <dbReference type="NCBI Taxonomy" id="6954"/>
    <lineage>
        <taxon>Eukaryota</taxon>
        <taxon>Metazoa</taxon>
        <taxon>Ecdysozoa</taxon>
        <taxon>Arthropoda</taxon>
        <taxon>Chelicerata</taxon>
        <taxon>Arachnida</taxon>
        <taxon>Acari</taxon>
        <taxon>Acariformes</taxon>
        <taxon>Sarcoptiformes</taxon>
        <taxon>Astigmata</taxon>
        <taxon>Psoroptidia</taxon>
        <taxon>Analgoidea</taxon>
        <taxon>Pyroglyphidae</taxon>
        <taxon>Dermatophagoidinae</taxon>
        <taxon>Dermatophagoides</taxon>
    </lineage>
</organism>
<accession>A0A9D4SGY6</accession>
<dbReference type="GO" id="GO:0005484">
    <property type="term" value="F:SNAP receptor activity"/>
    <property type="evidence" value="ECO:0007669"/>
    <property type="project" value="TreeGrafter"/>
</dbReference>
<dbReference type="InterPro" id="IPR000727">
    <property type="entry name" value="T_SNARE_dom"/>
</dbReference>
<evidence type="ECO:0000256" key="1">
    <source>
        <dbReference type="ARBA" id="ARBA00004409"/>
    </source>
</evidence>
<dbReference type="GO" id="GO:0000149">
    <property type="term" value="F:SNARE binding"/>
    <property type="evidence" value="ECO:0007669"/>
    <property type="project" value="TreeGrafter"/>
</dbReference>
<dbReference type="PROSITE" id="PS50192">
    <property type="entry name" value="T_SNARE"/>
    <property type="match status" value="1"/>
</dbReference>
<evidence type="ECO:0000256" key="2">
    <source>
        <dbReference type="ARBA" id="ARBA00009063"/>
    </source>
</evidence>
<dbReference type="GO" id="GO:0006906">
    <property type="term" value="P:vesicle fusion"/>
    <property type="evidence" value="ECO:0007669"/>
    <property type="project" value="TreeGrafter"/>
</dbReference>
<dbReference type="InterPro" id="IPR010989">
    <property type="entry name" value="SNARE"/>
</dbReference>
<dbReference type="GO" id="GO:0006886">
    <property type="term" value="P:intracellular protein transport"/>
    <property type="evidence" value="ECO:0007669"/>
    <property type="project" value="TreeGrafter"/>
</dbReference>
<evidence type="ECO:0000256" key="7">
    <source>
        <dbReference type="ARBA" id="ARBA00023034"/>
    </source>
</evidence>
<dbReference type="Pfam" id="PF05739">
    <property type="entry name" value="SNARE"/>
    <property type="match status" value="1"/>
</dbReference>
<evidence type="ECO:0000256" key="9">
    <source>
        <dbReference type="ARBA" id="ARBA00023136"/>
    </source>
</evidence>
<dbReference type="OrthoDB" id="10251371at2759"/>
<dbReference type="PANTHER" id="PTHR19957:SF83">
    <property type="entry name" value="SYNTAXIN-16"/>
    <property type="match status" value="1"/>
</dbReference>
<evidence type="ECO:0000256" key="6">
    <source>
        <dbReference type="ARBA" id="ARBA00022989"/>
    </source>
</evidence>
<keyword evidence="4 10" id="KW-0812">Transmembrane</keyword>
<comment type="caution">
    <text evidence="12">The sequence shown here is derived from an EMBL/GenBank/DDBJ whole genome shotgun (WGS) entry which is preliminary data.</text>
</comment>
<evidence type="ECO:0000256" key="8">
    <source>
        <dbReference type="ARBA" id="ARBA00023054"/>
    </source>
</evidence>
<name>A0A9D4SGY6_DERFA</name>
<comment type="similarity">
    <text evidence="2">Belongs to the syntaxin family.</text>
</comment>
<dbReference type="SMART" id="SM00397">
    <property type="entry name" value="t_SNARE"/>
    <property type="match status" value="1"/>
</dbReference>
<dbReference type="SUPFAM" id="SSF47661">
    <property type="entry name" value="t-snare proteins"/>
    <property type="match status" value="1"/>
</dbReference>
<dbReference type="GO" id="GO:0031201">
    <property type="term" value="C:SNARE complex"/>
    <property type="evidence" value="ECO:0007669"/>
    <property type="project" value="TreeGrafter"/>
</dbReference>
<feature type="transmembrane region" description="Helical" evidence="10">
    <location>
        <begin position="350"/>
        <end position="367"/>
    </location>
</feature>
<keyword evidence="9 10" id="KW-0472">Membrane</keyword>
<gene>
    <name evidence="12" type="ORF">HUG17_5084</name>
</gene>
<reference evidence="12" key="1">
    <citation type="submission" date="2020-06" db="EMBL/GenBank/DDBJ databases">
        <authorList>
            <person name="Ji K."/>
            <person name="Li J."/>
        </authorList>
    </citation>
    <scope>NUCLEOTIDE SEQUENCE</scope>
    <source>
        <strain evidence="12">JKM2019</strain>
        <tissue evidence="12">Whole body</tissue>
    </source>
</reference>
<sequence length="369" mass="43654">MACRSHNETFILLRNNAQKNRSFYRDFNKDDERVKLVGDNGDDDEEIYDMELTNNKILVCQNVELVHDVAFPSWISSLDEFRYESFYIRDKIEQLKKTQLEHLKQQSTAIFADDVANEKLKDYEMEIDRRCQDLNVLFNRLHSIVMHFKTLKSYGQMNGNLKQTQTQARMVSNILKNIFQYQVQEVVALTQLFRSCQRVYFERRNEATKVDPEFVITFDSDLLEKELNSDNRFVKTSFEDDTVFFANNNDNHNQMQQQKQLQISLNDQIKIDQSINDHLYEREREMNSIMKSFVELNQLFQEVQTLVIDQGSALDRIDYNIEQVEHKVELGAVSLEKAHRSISRVRKLKLILGAGLFLFLLFIFLIIRS</sequence>
<dbReference type="Proteomes" id="UP000828236">
    <property type="component" value="Unassembled WGS sequence"/>
</dbReference>
<reference evidence="12" key="2">
    <citation type="journal article" date="2021" name="World Allergy Organ. J.">
        <title>Chromosome-level assembly of Dermatophagoides farinae genome and transcriptome reveals two novel allergens Der f 37 and Der f 39.</title>
        <authorList>
            <person name="Chen J."/>
            <person name="Cai Z."/>
            <person name="Fan D."/>
            <person name="Hu J."/>
            <person name="Hou Y."/>
            <person name="He Y."/>
            <person name="Zhang Z."/>
            <person name="Zhao Z."/>
            <person name="Gao P."/>
            <person name="Hu W."/>
            <person name="Sun J."/>
            <person name="Li J."/>
            <person name="Ji K."/>
        </authorList>
    </citation>
    <scope>NUCLEOTIDE SEQUENCE</scope>
    <source>
        <strain evidence="12">JKM2019</strain>
    </source>
</reference>
<evidence type="ECO:0000256" key="10">
    <source>
        <dbReference type="SAM" id="Phobius"/>
    </source>
</evidence>
<protein>
    <submittedName>
        <fullName evidence="12">Syntaxin-16-like protein</fullName>
    </submittedName>
</protein>
<keyword evidence="6 10" id="KW-1133">Transmembrane helix</keyword>
<evidence type="ECO:0000256" key="5">
    <source>
        <dbReference type="ARBA" id="ARBA00022927"/>
    </source>
</evidence>
<dbReference type="EMBL" id="SDOV01000004">
    <property type="protein sequence ID" value="KAH7642039.1"/>
    <property type="molecule type" value="Genomic_DNA"/>
</dbReference>
<dbReference type="AlphaFoldDB" id="A0A9D4SGY6"/>
<keyword evidence="5" id="KW-0653">Protein transport</keyword>
<dbReference type="Gene3D" id="1.20.58.70">
    <property type="match status" value="1"/>
</dbReference>
<dbReference type="PANTHER" id="PTHR19957">
    <property type="entry name" value="SYNTAXIN"/>
    <property type="match status" value="1"/>
</dbReference>
<keyword evidence="3" id="KW-0813">Transport</keyword>
<evidence type="ECO:0000256" key="3">
    <source>
        <dbReference type="ARBA" id="ARBA00022448"/>
    </source>
</evidence>
<dbReference type="GO" id="GO:0048278">
    <property type="term" value="P:vesicle docking"/>
    <property type="evidence" value="ECO:0007669"/>
    <property type="project" value="TreeGrafter"/>
</dbReference>
<dbReference type="InterPro" id="IPR045242">
    <property type="entry name" value="Syntaxin"/>
</dbReference>
<evidence type="ECO:0000313" key="12">
    <source>
        <dbReference type="EMBL" id="KAH7642039.1"/>
    </source>
</evidence>
<evidence type="ECO:0000256" key="4">
    <source>
        <dbReference type="ARBA" id="ARBA00022692"/>
    </source>
</evidence>
<dbReference type="CDD" id="cd15845">
    <property type="entry name" value="SNARE_syntaxin16"/>
    <property type="match status" value="1"/>
</dbReference>
<keyword evidence="7" id="KW-0333">Golgi apparatus</keyword>
<proteinExistence type="inferred from homology"/>
<dbReference type="GO" id="GO:0000139">
    <property type="term" value="C:Golgi membrane"/>
    <property type="evidence" value="ECO:0007669"/>
    <property type="project" value="UniProtKB-SubCell"/>
</dbReference>
<evidence type="ECO:0000259" key="11">
    <source>
        <dbReference type="PROSITE" id="PS50192"/>
    </source>
</evidence>
<keyword evidence="8" id="KW-0175">Coiled coil</keyword>